<proteinExistence type="predicted"/>
<gene>
    <name evidence="1" type="ORF">Krac_8560</name>
</gene>
<sequence>MPLCTRGIELHSKTFDPNSITRGINQLLYGLPNLVLQETSIMPNLERREEADISYFTLLLVTTSDLYVLKPLTEIEVFQNAKELEEVSFKTNCLSVIAERSPLMYQYCIRLVKDSLKNKRNSRIDIEEASLLADQLIPRTIQIFVTNITNLENMLSSIKFTALSDFRKECKLTIL</sequence>
<evidence type="ECO:0000313" key="2">
    <source>
        <dbReference type="Proteomes" id="UP000004508"/>
    </source>
</evidence>
<dbReference type="STRING" id="485913.Krac_8560"/>
<keyword evidence="2" id="KW-1185">Reference proteome</keyword>
<dbReference type="AlphaFoldDB" id="D6TN81"/>
<dbReference type="InParanoid" id="D6TN81"/>
<dbReference type="Proteomes" id="UP000004508">
    <property type="component" value="Unassembled WGS sequence"/>
</dbReference>
<name>D6TN81_KTERA</name>
<organism evidence="1 2">
    <name type="scientific">Ktedonobacter racemifer DSM 44963</name>
    <dbReference type="NCBI Taxonomy" id="485913"/>
    <lineage>
        <taxon>Bacteria</taxon>
        <taxon>Bacillati</taxon>
        <taxon>Chloroflexota</taxon>
        <taxon>Ktedonobacteria</taxon>
        <taxon>Ktedonobacterales</taxon>
        <taxon>Ktedonobacteraceae</taxon>
        <taxon>Ktedonobacter</taxon>
    </lineage>
</organism>
<accession>D6TN81</accession>
<comment type="caution">
    <text evidence="1">The sequence shown here is derived from an EMBL/GenBank/DDBJ whole genome shotgun (WGS) entry which is preliminary data.</text>
</comment>
<protein>
    <submittedName>
        <fullName evidence="1">Uncharacterized protein</fullName>
    </submittedName>
</protein>
<reference evidence="1 2" key="1">
    <citation type="journal article" date="2011" name="Stand. Genomic Sci.">
        <title>Non-contiguous finished genome sequence and contextual data of the filamentous soil bacterium Ktedonobacter racemifer type strain (SOSP1-21).</title>
        <authorList>
            <person name="Chang Y.J."/>
            <person name="Land M."/>
            <person name="Hauser L."/>
            <person name="Chertkov O."/>
            <person name="Del Rio T.G."/>
            <person name="Nolan M."/>
            <person name="Copeland A."/>
            <person name="Tice H."/>
            <person name="Cheng J.F."/>
            <person name="Lucas S."/>
            <person name="Han C."/>
            <person name="Goodwin L."/>
            <person name="Pitluck S."/>
            <person name="Ivanova N."/>
            <person name="Ovchinikova G."/>
            <person name="Pati A."/>
            <person name="Chen A."/>
            <person name="Palaniappan K."/>
            <person name="Mavromatis K."/>
            <person name="Liolios K."/>
            <person name="Brettin T."/>
            <person name="Fiebig A."/>
            <person name="Rohde M."/>
            <person name="Abt B."/>
            <person name="Goker M."/>
            <person name="Detter J.C."/>
            <person name="Woyke T."/>
            <person name="Bristow J."/>
            <person name="Eisen J.A."/>
            <person name="Markowitz V."/>
            <person name="Hugenholtz P."/>
            <person name="Kyrpides N.C."/>
            <person name="Klenk H.P."/>
            <person name="Lapidus A."/>
        </authorList>
    </citation>
    <scope>NUCLEOTIDE SEQUENCE [LARGE SCALE GENOMIC DNA]</scope>
    <source>
        <strain evidence="2">DSM 44963</strain>
    </source>
</reference>
<evidence type="ECO:0000313" key="1">
    <source>
        <dbReference type="EMBL" id="EFH87231.1"/>
    </source>
</evidence>
<dbReference type="EMBL" id="ADVG01000002">
    <property type="protein sequence ID" value="EFH87231.1"/>
    <property type="molecule type" value="Genomic_DNA"/>
</dbReference>